<name>V5ZAI3_9GAMM</name>
<gene>
    <name evidence="1" type="ORF">EPIR_2902</name>
</gene>
<accession>V5ZAI3</accession>
<evidence type="ECO:0000313" key="2">
    <source>
        <dbReference type="Proteomes" id="UP000018217"/>
    </source>
</evidence>
<organism evidence="1 2">
    <name type="scientific">Erwinia piriflorinigrans CFBP 5888</name>
    <dbReference type="NCBI Taxonomy" id="1161919"/>
    <lineage>
        <taxon>Bacteria</taxon>
        <taxon>Pseudomonadati</taxon>
        <taxon>Pseudomonadota</taxon>
        <taxon>Gammaproteobacteria</taxon>
        <taxon>Enterobacterales</taxon>
        <taxon>Erwiniaceae</taxon>
        <taxon>Erwinia</taxon>
    </lineage>
</organism>
<comment type="caution">
    <text evidence="1">The sequence shown here is derived from an EMBL/GenBank/DDBJ whole genome shotgun (WGS) entry which is preliminary data.</text>
</comment>
<dbReference type="AlphaFoldDB" id="V5ZAI3"/>
<sequence length="30" mass="3396">MGITYLFSELLSLALNAIFCTTPMPSHYFN</sequence>
<dbReference type="Proteomes" id="UP000018217">
    <property type="component" value="Unassembled WGS sequence"/>
</dbReference>
<reference evidence="1 2" key="1">
    <citation type="journal article" date="2013" name="Syst. Appl. Microbiol.">
        <title>Phylogenetic position and virulence apparatus of the pear flower necrosis pathogen Erwinia piriflorinigrans CFBP 5888T as assessed by comparative genomics.</title>
        <authorList>
            <person name="Smits T.H."/>
            <person name="Rezzonico F."/>
            <person name="Lopez M.M."/>
            <person name="Blom J."/>
            <person name="Goesmann A."/>
            <person name="Frey J.E."/>
            <person name="Duffy B."/>
        </authorList>
    </citation>
    <scope>NUCLEOTIDE SEQUENCE [LARGE SCALE GENOMIC DNA]</scope>
    <source>
        <strain evidence="2">CFBP5888</strain>
    </source>
</reference>
<protein>
    <submittedName>
        <fullName evidence="1">Uncharacterized protein</fullName>
    </submittedName>
</protein>
<proteinExistence type="predicted"/>
<dbReference type="EMBL" id="CAHS01000017">
    <property type="protein sequence ID" value="CCG88265.1"/>
    <property type="molecule type" value="Genomic_DNA"/>
</dbReference>
<evidence type="ECO:0000313" key="1">
    <source>
        <dbReference type="EMBL" id="CCG88265.1"/>
    </source>
</evidence>
<keyword evidence="2" id="KW-1185">Reference proteome</keyword>